<keyword evidence="2 11" id="KW-0963">Cytoplasm</keyword>
<dbReference type="GO" id="GO:0005737">
    <property type="term" value="C:cytoplasm"/>
    <property type="evidence" value="ECO:0007669"/>
    <property type="project" value="UniProtKB-SubCell"/>
</dbReference>
<dbReference type="InterPro" id="IPR003141">
    <property type="entry name" value="Pol/His_phosphatase_N"/>
</dbReference>
<evidence type="ECO:0000256" key="8">
    <source>
        <dbReference type="ARBA" id="ARBA00022839"/>
    </source>
</evidence>
<evidence type="ECO:0000256" key="3">
    <source>
        <dbReference type="ARBA" id="ARBA00022679"/>
    </source>
</evidence>
<dbReference type="HAMAP" id="MF_00356">
    <property type="entry name" value="DNApol_PolC"/>
    <property type="match status" value="1"/>
</dbReference>
<dbReference type="NCBIfam" id="TIGR01405">
    <property type="entry name" value="polC_Gram_pos"/>
    <property type="match status" value="1"/>
</dbReference>
<evidence type="ECO:0000256" key="2">
    <source>
        <dbReference type="ARBA" id="ARBA00022490"/>
    </source>
</evidence>
<dbReference type="InterPro" id="IPR044923">
    <property type="entry name" value="PolC_middle_finger_sf"/>
</dbReference>
<dbReference type="CDD" id="cd06127">
    <property type="entry name" value="DEDDh"/>
    <property type="match status" value="1"/>
</dbReference>
<dbReference type="Pfam" id="PF14579">
    <property type="entry name" value="HHH_6"/>
    <property type="match status" value="1"/>
</dbReference>
<comment type="similarity">
    <text evidence="11">Belongs to the DNA polymerase type-C family. PolC subfamily.</text>
</comment>
<keyword evidence="9 11" id="KW-0239">DNA-directed DNA polymerase</keyword>
<dbReference type="SMART" id="SM00479">
    <property type="entry name" value="EXOIII"/>
    <property type="match status" value="1"/>
</dbReference>
<evidence type="ECO:0000256" key="4">
    <source>
        <dbReference type="ARBA" id="ARBA00022695"/>
    </source>
</evidence>
<dbReference type="InterPro" id="IPR004013">
    <property type="entry name" value="PHP_dom"/>
</dbReference>
<keyword evidence="8 11" id="KW-0269">Exonuclease</keyword>
<sequence length="1408" mass="159364">MEFKKLLKELNLENNFPKTEVQFKKCILDKNNLSVKFEFLCNDELTGENKSLLESELQKYLSGLNVNCSFEISNFISVEDVVINTLIEYSPSIRSCIQDIEIVTNESSISIAPPKEELYYSLTSNGLSEKLREKLLSFKEYKIEFIKPKENFICSEEELEKKLDEIQEFEKNLIQNTEIYREVAKQEVVVEQEFKYGKKDICEISQIANVNLNQPKVTIIGKIFKIDIKEIKDSKFIYTISLNDHSGSYYAKVFLSEDKKAEFDANLSVGTTILVTGNPQYDNFLRDQALFIRYLEIVPEEVPVDQQEIKRVELRLHTRMSTMNGINPFKDFAKRAKVLGMNSIAITDVADVQGFPEAMEASKNYDLKVLYGLDANYIDDDPKILMCTNDSSLENRTFVVFDIETTGFSPRTDEITEIGAVKVKDGVIIDHFSQLINPNRPIPEEVQKLTGITPALISEEPMIDKVIFDFYDFCKDTVLVAHNAAFDTRFIRRDMTKYNLKFNFDVVDTLYLARALVPDMKRFNLGALSKKFGVSLVNAHRAVNDAQATALVFIKLLELAKDKDAISNLNILSSNINPAILFESPVSILVKNNIGLKNLYKLVSASHLKYVNRVAKVPKSLIEKYREGLLIGSGTSKSPLFEAVLNMEDESKIREIAKFFDYIELQPIEDNIELIQNGMVKDKKDLEEINTYLYNLGRDLNIPVVATGDVFYLEPEDDLTRRIILSSQTPPVRGANIPRTFFFRTTDEMLISFSYLGERESYEVVVENTNKIADSIEKLNPIPDGTYPPSIDGAEDDLRNICYSKAHEIYGETLPKIVEDRLEIELKSIIDNGYAVLYIIAQKLVAKSNGDGYLVGSRGSVGSSFAATMASITEVNPLVPHYVCPNCKHSEFFTNGEVGSGVDLEDKNCPVCGTKMKKDGHDIPFEVFLGFNGDKEPDIDLNFAGEYQPNAHKYTEELFGEGYVFRAGTIGTVADKTAYGYVRKYFENQSVHSAEIDRLVNNLVGIKRTSGQHPGGVMIVPKSKEVFDFTPIQHPADDINSTVITTHFDYNFIHGKILKLDILGHDGPTIIKMLEDFTGINSSKIPLNDPETLSLFRNAEALCLNEDIFETKTGTLGIPEFGTGFVKQMLIETEPRNFADLVRISGLSHGTDVWTNNAQSLVNDGRAELSDVICTREDIMTYLIRAGAENKMAFDTMEKVRKGKGLTEEQKSIMKNLALPEWYIESCEKIKYMFPKAHAVAYVTQSFRIAYFKLNYPLAFYATFFTIKLNDFDGELVLQGYEAVKNRVEELKKADTLTTKEKGQITILEVVLEMFARGYEFENADIYESKASRFSIKNNKVLLPLRAFIGVGDSVAKQIVLERENGPFISVEDFKKRTGTGKSTTEILKQNHLLDDFQETNQISLFNF</sequence>
<feature type="domain" description="Exonuclease" evidence="12">
    <location>
        <begin position="397"/>
        <end position="562"/>
    </location>
</feature>
<proteinExistence type="inferred from homology"/>
<evidence type="ECO:0000256" key="9">
    <source>
        <dbReference type="ARBA" id="ARBA00022932"/>
    </source>
</evidence>
<dbReference type="Gene3D" id="3.20.20.140">
    <property type="entry name" value="Metal-dependent hydrolases"/>
    <property type="match status" value="1"/>
</dbReference>
<dbReference type="InterPro" id="IPR040982">
    <property type="entry name" value="DNA_pol3_finger"/>
</dbReference>
<dbReference type="Gene3D" id="3.30.1900.20">
    <property type="match status" value="2"/>
</dbReference>
<dbReference type="Gene3D" id="1.10.150.700">
    <property type="entry name" value="PolC, middle finger domain"/>
    <property type="match status" value="2"/>
</dbReference>
<keyword evidence="3 11" id="KW-0808">Transferase</keyword>
<evidence type="ECO:0000313" key="14">
    <source>
        <dbReference type="EMBL" id="SUB76116.1"/>
    </source>
</evidence>
<reference evidence="14 15" key="1">
    <citation type="submission" date="2018-06" db="EMBL/GenBank/DDBJ databases">
        <authorList>
            <consortium name="Pathogen Informatics"/>
            <person name="Doyle S."/>
        </authorList>
    </citation>
    <scope>NUCLEOTIDE SEQUENCE [LARGE SCALE GENOMIC DNA]</scope>
    <source>
        <strain evidence="14 15">NCTC11088</strain>
    </source>
</reference>
<dbReference type="SUPFAM" id="SSF53098">
    <property type="entry name" value="Ribonuclease H-like"/>
    <property type="match status" value="1"/>
</dbReference>
<dbReference type="CDD" id="cd04484">
    <property type="entry name" value="polC_OBF"/>
    <property type="match status" value="1"/>
</dbReference>
<keyword evidence="5 11" id="KW-0235">DNA replication</keyword>
<name>A0A379DDQ0_9FIRM</name>
<dbReference type="InterPro" id="IPR011708">
    <property type="entry name" value="DNA_pol3_alpha_NTPase_dom"/>
</dbReference>
<keyword evidence="4 11" id="KW-0548">Nucleotidyltransferase</keyword>
<dbReference type="Gene3D" id="2.40.50.140">
    <property type="entry name" value="Nucleic acid-binding proteins"/>
    <property type="match status" value="1"/>
</dbReference>
<comment type="function">
    <text evidence="1 11">Required for replicative DNA synthesis. This DNA polymerase also exhibits 3' to 5' exonuclease activity.</text>
</comment>
<accession>A0A379DDQ0</accession>
<evidence type="ECO:0000259" key="13">
    <source>
        <dbReference type="SMART" id="SM00481"/>
    </source>
</evidence>
<dbReference type="Pfam" id="PF07733">
    <property type="entry name" value="DNA_pol3_alpha"/>
    <property type="match status" value="1"/>
</dbReference>
<evidence type="ECO:0000313" key="15">
    <source>
        <dbReference type="Proteomes" id="UP000254777"/>
    </source>
</evidence>
<dbReference type="EMBL" id="UGTH01000001">
    <property type="protein sequence ID" value="SUB76116.1"/>
    <property type="molecule type" value="Genomic_DNA"/>
</dbReference>
<dbReference type="InterPro" id="IPR012340">
    <property type="entry name" value="NA-bd_OB-fold"/>
</dbReference>
<dbReference type="EC" id="2.7.7.7" evidence="11"/>
<keyword evidence="6 11" id="KW-0540">Nuclease</keyword>
<evidence type="ECO:0000259" key="12">
    <source>
        <dbReference type="SMART" id="SM00479"/>
    </source>
</evidence>
<feature type="domain" description="Polymerase/histidinol phosphatase N-terminal" evidence="13">
    <location>
        <begin position="312"/>
        <end position="379"/>
    </location>
</feature>
<dbReference type="PANTHER" id="PTHR32294">
    <property type="entry name" value="DNA POLYMERASE III SUBUNIT ALPHA"/>
    <property type="match status" value="1"/>
</dbReference>
<dbReference type="GO" id="GO:0003887">
    <property type="term" value="F:DNA-directed DNA polymerase activity"/>
    <property type="evidence" value="ECO:0007669"/>
    <property type="project" value="UniProtKB-UniRule"/>
</dbReference>
<dbReference type="GO" id="GO:0008408">
    <property type="term" value="F:3'-5' exonuclease activity"/>
    <property type="evidence" value="ECO:0007669"/>
    <property type="project" value="UniProtKB-UniRule"/>
</dbReference>
<dbReference type="Pfam" id="PF17657">
    <property type="entry name" value="DNA_pol3_finger"/>
    <property type="match status" value="1"/>
</dbReference>
<dbReference type="GO" id="GO:0003677">
    <property type="term" value="F:DNA binding"/>
    <property type="evidence" value="ECO:0007669"/>
    <property type="project" value="UniProtKB-UniRule"/>
</dbReference>
<evidence type="ECO:0000256" key="10">
    <source>
        <dbReference type="ARBA" id="ARBA00049244"/>
    </source>
</evidence>
<dbReference type="Pfam" id="PF02811">
    <property type="entry name" value="PHP"/>
    <property type="match status" value="2"/>
</dbReference>
<dbReference type="SUPFAM" id="SSF160975">
    <property type="entry name" value="AF1531-like"/>
    <property type="match status" value="1"/>
</dbReference>
<protein>
    <recommendedName>
        <fullName evidence="11">DNA polymerase III PolC-type</fullName>
        <shortName evidence="11">PolIII</shortName>
        <ecNumber evidence="11">2.7.7.7</ecNumber>
    </recommendedName>
</protein>
<evidence type="ECO:0000256" key="7">
    <source>
        <dbReference type="ARBA" id="ARBA00022801"/>
    </source>
</evidence>
<dbReference type="GO" id="GO:0006261">
    <property type="term" value="P:DNA-templated DNA replication"/>
    <property type="evidence" value="ECO:0007669"/>
    <property type="project" value="UniProtKB-UniRule"/>
</dbReference>
<evidence type="ECO:0000256" key="5">
    <source>
        <dbReference type="ARBA" id="ARBA00022705"/>
    </source>
</evidence>
<dbReference type="NCBIfam" id="NF001688">
    <property type="entry name" value="PRK00448.1"/>
    <property type="match status" value="1"/>
</dbReference>
<dbReference type="InterPro" id="IPR006308">
    <property type="entry name" value="Pol_III_a_PolC-type_gram_pos"/>
</dbReference>
<dbReference type="RefSeq" id="WP_004821577.1">
    <property type="nucleotide sequence ID" value="NZ_UGTH01000001.1"/>
</dbReference>
<dbReference type="InterPro" id="IPR013520">
    <property type="entry name" value="Ribonucl_H"/>
</dbReference>
<dbReference type="Gene3D" id="1.10.150.870">
    <property type="match status" value="1"/>
</dbReference>
<evidence type="ECO:0000256" key="1">
    <source>
        <dbReference type="ARBA" id="ARBA00003452"/>
    </source>
</evidence>
<dbReference type="Pfam" id="PF00929">
    <property type="entry name" value="RNase_T"/>
    <property type="match status" value="1"/>
</dbReference>
<dbReference type="InterPro" id="IPR029460">
    <property type="entry name" value="DNAPol_HHH"/>
</dbReference>
<evidence type="ECO:0000256" key="11">
    <source>
        <dbReference type="HAMAP-Rule" id="MF_00356"/>
    </source>
</evidence>
<dbReference type="InterPro" id="IPR006054">
    <property type="entry name" value="DnaQ"/>
</dbReference>
<dbReference type="Proteomes" id="UP000254777">
    <property type="component" value="Unassembled WGS sequence"/>
</dbReference>
<dbReference type="InterPro" id="IPR036397">
    <property type="entry name" value="RNaseH_sf"/>
</dbReference>
<organism evidence="14 15">
    <name type="scientific">Peptoniphilus indolicus</name>
    <dbReference type="NCBI Taxonomy" id="33030"/>
    <lineage>
        <taxon>Bacteria</taxon>
        <taxon>Bacillati</taxon>
        <taxon>Bacillota</taxon>
        <taxon>Tissierellia</taxon>
        <taxon>Tissierellales</taxon>
        <taxon>Peptoniphilaceae</taxon>
        <taxon>Peptoniphilus</taxon>
    </lineage>
</organism>
<dbReference type="CDD" id="cd07435">
    <property type="entry name" value="PHP_PolIIIA_POLC"/>
    <property type="match status" value="1"/>
</dbReference>
<dbReference type="SMART" id="SM00481">
    <property type="entry name" value="POLIIIAc"/>
    <property type="match status" value="1"/>
</dbReference>
<comment type="catalytic activity">
    <reaction evidence="10 11">
        <text>DNA(n) + a 2'-deoxyribonucleoside 5'-triphosphate = DNA(n+1) + diphosphate</text>
        <dbReference type="Rhea" id="RHEA:22508"/>
        <dbReference type="Rhea" id="RHEA-COMP:17339"/>
        <dbReference type="Rhea" id="RHEA-COMP:17340"/>
        <dbReference type="ChEBI" id="CHEBI:33019"/>
        <dbReference type="ChEBI" id="CHEBI:61560"/>
        <dbReference type="ChEBI" id="CHEBI:173112"/>
        <dbReference type="EC" id="2.7.7.7"/>
    </reaction>
</comment>
<comment type="subcellular location">
    <subcellularLocation>
        <location evidence="11">Cytoplasm</location>
    </subcellularLocation>
</comment>
<dbReference type="Gene3D" id="3.30.420.10">
    <property type="entry name" value="Ribonuclease H-like superfamily/Ribonuclease H"/>
    <property type="match status" value="1"/>
</dbReference>
<gene>
    <name evidence="11 14" type="primary">polC</name>
    <name evidence="14" type="ORF">NCTC11088_01928</name>
</gene>
<dbReference type="InterPro" id="IPR004805">
    <property type="entry name" value="DnaE2/DnaE/PolC"/>
</dbReference>
<keyword evidence="7 11" id="KW-0378">Hydrolase</keyword>
<dbReference type="PANTHER" id="PTHR32294:SF5">
    <property type="entry name" value="DNA POLYMERASE III POLC-TYPE"/>
    <property type="match status" value="1"/>
</dbReference>
<evidence type="ECO:0000256" key="6">
    <source>
        <dbReference type="ARBA" id="ARBA00022722"/>
    </source>
</evidence>
<dbReference type="FunFam" id="3.30.420.10:FF:000045">
    <property type="entry name" value="3'-5' exonuclease DinG"/>
    <property type="match status" value="1"/>
</dbReference>
<dbReference type="NCBIfam" id="TIGR00573">
    <property type="entry name" value="dnaq"/>
    <property type="match status" value="1"/>
</dbReference>
<dbReference type="InterPro" id="IPR012337">
    <property type="entry name" value="RNaseH-like_sf"/>
</dbReference>